<feature type="chain" id="PRO_5004741822" evidence="1">
    <location>
        <begin position="23"/>
        <end position="116"/>
    </location>
</feature>
<sequence length="116" mass="13234">MPNSQVLIATVIFCVAVSCVCSKSIQVFNRHNERLKRQIGDLQIAHHQAQIGLKHWPKGCVEIGCGLFDIAASGKRKRSYSNNVEDEFLNNENELRRESNRLVLLQRIADELMRES</sequence>
<dbReference type="AlphaFoldDB" id="V5TCS5"/>
<dbReference type="EMBL" id="KF515940">
    <property type="protein sequence ID" value="AHB62379.1"/>
    <property type="molecule type" value="mRNA"/>
</dbReference>
<feature type="signal peptide" evidence="1">
    <location>
        <begin position="1"/>
        <end position="22"/>
    </location>
</feature>
<reference evidence="2" key="1">
    <citation type="submission" date="2013-08" db="EMBL/GenBank/DDBJ databases">
        <title>The neuropeptide complement of the marine annelid Platynereis dumerilii.</title>
        <authorList>
            <person name="Conzelmann M."/>
            <person name="Williams E.A."/>
            <person name="Krug K."/>
            <person name="Franz-Wachtel M."/>
            <person name="Macek B."/>
            <person name="Jekely G."/>
        </authorList>
    </citation>
    <scope>NUCLEOTIDE SEQUENCE</scope>
</reference>
<name>V5TCS5_PLADU</name>
<organism evidence="2">
    <name type="scientific">Platynereis dumerilii</name>
    <name type="common">Dumeril's clam worm</name>
    <dbReference type="NCBI Taxonomy" id="6359"/>
    <lineage>
        <taxon>Eukaryota</taxon>
        <taxon>Metazoa</taxon>
        <taxon>Spiralia</taxon>
        <taxon>Lophotrochozoa</taxon>
        <taxon>Annelida</taxon>
        <taxon>Polychaeta</taxon>
        <taxon>Errantia</taxon>
        <taxon>Phyllodocida</taxon>
        <taxon>Nereididae</taxon>
        <taxon>Platynereis</taxon>
    </lineage>
</organism>
<evidence type="ECO:0000256" key="1">
    <source>
        <dbReference type="SAM" id="SignalP"/>
    </source>
</evidence>
<protein>
    <submittedName>
        <fullName evidence="2">QSGamide neuropeptide</fullName>
    </submittedName>
</protein>
<evidence type="ECO:0000313" key="2">
    <source>
        <dbReference type="EMBL" id="AHB62379.1"/>
    </source>
</evidence>
<proteinExistence type="evidence at transcript level"/>
<accession>V5TCS5</accession>
<dbReference type="GO" id="GO:0007218">
    <property type="term" value="P:neuropeptide signaling pathway"/>
    <property type="evidence" value="ECO:0007669"/>
    <property type="project" value="UniProtKB-KW"/>
</dbReference>
<keyword evidence="1" id="KW-0732">Signal</keyword>
<keyword evidence="2" id="KW-0527">Neuropeptide</keyword>